<protein>
    <submittedName>
        <fullName evidence="1">Adenylate/guanylate cyclase domain-containing protein</fullName>
    </submittedName>
</protein>
<sequence length="232" mass="25499">MSLSTELKKTVAEYFATKWVTRNGQVVPEADKVTLGNDAVKLNGVVLYADLAESTNLVRNYSSEIAAEVYKSYLHCASKIIRNNGGVITAFDGDRVMAVYIGENKETRAMRTALALNSAVIDIINPALSKEYGDKVKGLVIKQAVGIDVSDLFIAKTGVRGANDLVWVGNAANHAAKLCGLRTSNYASWVTKAVYDVAANSVKKSTPDSKDMWESSTWEGRTVYRSYWRWDQ</sequence>
<dbReference type="Gene3D" id="3.30.70.1230">
    <property type="entry name" value="Nucleotide cyclase"/>
    <property type="match status" value="1"/>
</dbReference>
<dbReference type="RefSeq" id="WP_088462845.1">
    <property type="nucleotide sequence ID" value="NZ_NIRR01000002.1"/>
</dbReference>
<name>A0A246FPE4_9BACT</name>
<dbReference type="OrthoDB" id="9807521at2"/>
<dbReference type="SUPFAM" id="SSF55073">
    <property type="entry name" value="Nucleotide cyclase"/>
    <property type="match status" value="1"/>
</dbReference>
<reference evidence="1 2" key="1">
    <citation type="submission" date="2017-06" db="EMBL/GenBank/DDBJ databases">
        <title>Hymenobacter amundsenii sp. nov. isolated from regoliths in Antarctica.</title>
        <authorList>
            <person name="Sedlacek I."/>
            <person name="Kralova S."/>
            <person name="Pantucek R."/>
            <person name="Svec P."/>
            <person name="Holochova P."/>
            <person name="Stankova E."/>
            <person name="Vrbovska V."/>
            <person name="Busse H.-J."/>
        </authorList>
    </citation>
    <scope>NUCLEOTIDE SEQUENCE [LARGE SCALE GENOMIC DNA]</scope>
    <source>
        <strain evidence="1 2">CCM 8682</strain>
    </source>
</reference>
<organism evidence="1 2">
    <name type="scientific">Hymenobacter amundsenii</name>
    <dbReference type="NCBI Taxonomy" id="2006685"/>
    <lineage>
        <taxon>Bacteria</taxon>
        <taxon>Pseudomonadati</taxon>
        <taxon>Bacteroidota</taxon>
        <taxon>Cytophagia</taxon>
        <taxon>Cytophagales</taxon>
        <taxon>Hymenobacteraceae</taxon>
        <taxon>Hymenobacter</taxon>
    </lineage>
</organism>
<accession>A0A246FPE4</accession>
<dbReference type="InterPro" id="IPR029787">
    <property type="entry name" value="Nucleotide_cyclase"/>
</dbReference>
<dbReference type="Proteomes" id="UP000197277">
    <property type="component" value="Unassembled WGS sequence"/>
</dbReference>
<dbReference type="EMBL" id="NIRR01000002">
    <property type="protein sequence ID" value="OWP64623.1"/>
    <property type="molecule type" value="Genomic_DNA"/>
</dbReference>
<dbReference type="AlphaFoldDB" id="A0A246FPE4"/>
<proteinExistence type="predicted"/>
<gene>
    <name evidence="1" type="ORF">CDA63_02365</name>
</gene>
<comment type="caution">
    <text evidence="1">The sequence shown here is derived from an EMBL/GenBank/DDBJ whole genome shotgun (WGS) entry which is preliminary data.</text>
</comment>
<evidence type="ECO:0000313" key="2">
    <source>
        <dbReference type="Proteomes" id="UP000197277"/>
    </source>
</evidence>
<evidence type="ECO:0000313" key="1">
    <source>
        <dbReference type="EMBL" id="OWP64623.1"/>
    </source>
</evidence>
<keyword evidence="2" id="KW-1185">Reference proteome</keyword>